<feature type="compositionally biased region" description="Acidic residues" evidence="1">
    <location>
        <begin position="72"/>
        <end position="95"/>
    </location>
</feature>
<proteinExistence type="predicted"/>
<evidence type="ECO:0000256" key="1">
    <source>
        <dbReference type="SAM" id="MobiDB-lite"/>
    </source>
</evidence>
<organism evidence="2 3">
    <name type="scientific">Stephanodiscus triporus</name>
    <dbReference type="NCBI Taxonomy" id="2934178"/>
    <lineage>
        <taxon>Eukaryota</taxon>
        <taxon>Sar</taxon>
        <taxon>Stramenopiles</taxon>
        <taxon>Ochrophyta</taxon>
        <taxon>Bacillariophyta</taxon>
        <taxon>Coscinodiscophyceae</taxon>
        <taxon>Thalassiosirophycidae</taxon>
        <taxon>Stephanodiscales</taxon>
        <taxon>Stephanodiscaceae</taxon>
        <taxon>Stephanodiscus</taxon>
    </lineage>
</organism>
<reference evidence="2 3" key="1">
    <citation type="submission" date="2024-10" db="EMBL/GenBank/DDBJ databases">
        <title>Updated reference genomes for cyclostephanoid diatoms.</title>
        <authorList>
            <person name="Roberts W.R."/>
            <person name="Alverson A.J."/>
        </authorList>
    </citation>
    <scope>NUCLEOTIDE SEQUENCE [LARGE SCALE GENOMIC DNA]</scope>
    <source>
        <strain evidence="2 3">AJA276-08</strain>
    </source>
</reference>
<dbReference type="AlphaFoldDB" id="A0ABD3NMK5"/>
<name>A0ABD3NMK5_9STRA</name>
<evidence type="ECO:0000313" key="3">
    <source>
        <dbReference type="Proteomes" id="UP001530315"/>
    </source>
</evidence>
<evidence type="ECO:0000313" key="2">
    <source>
        <dbReference type="EMBL" id="KAL3774915.1"/>
    </source>
</evidence>
<dbReference type="SUPFAM" id="SSF48403">
    <property type="entry name" value="Ankyrin repeat"/>
    <property type="match status" value="1"/>
</dbReference>
<dbReference type="Proteomes" id="UP001530315">
    <property type="component" value="Unassembled WGS sequence"/>
</dbReference>
<sequence>MIRDDDGDLPLHFACCNGAPASLLRAMTTWPLGDPTSATVCNSKNRLAVDDYIEWYVDCMNEGRGSSRGDMEEASEGGDDSVDDGESEDGPVDVGDSDSDSYFDDFWLPSNPALVNFCRRLPRDVMNVLSATCREDDLRAAMWVLIEAAAIAVGNCTLHNEEQTHDEGKKEIWMGSLLFIHAAVIATKYSNFPAIALAACIWWRKIDNDDDDGGDDLLEVDSYGYLPLHWACGDISLLLASGFVSNDASVDRNRCQTSYTSPCSLCCEALSRFNTRDIPCSSIEFLLELEPAAARAPTRDGRLPLHLLVADGYLSADVRTPSNDFCHRQPWDDIKLLLKEFPEALGMPDPKSNLYPFQLAAASSTRQSHGYVPLENTYRLIMEDPSFLCQLLDLSKK</sequence>
<accession>A0ABD3NMK5</accession>
<dbReference type="EMBL" id="JALLAZ020001441">
    <property type="protein sequence ID" value="KAL3774915.1"/>
    <property type="molecule type" value="Genomic_DNA"/>
</dbReference>
<comment type="caution">
    <text evidence="2">The sequence shown here is derived from an EMBL/GenBank/DDBJ whole genome shotgun (WGS) entry which is preliminary data.</text>
</comment>
<protein>
    <submittedName>
        <fullName evidence="2">Uncharacterized protein</fullName>
    </submittedName>
</protein>
<feature type="region of interest" description="Disordered" evidence="1">
    <location>
        <begin position="64"/>
        <end position="95"/>
    </location>
</feature>
<gene>
    <name evidence="2" type="ORF">ACHAW5_009134</name>
</gene>
<keyword evidence="3" id="KW-1185">Reference proteome</keyword>
<dbReference type="InterPro" id="IPR036770">
    <property type="entry name" value="Ankyrin_rpt-contain_sf"/>
</dbReference>